<protein>
    <submittedName>
        <fullName evidence="3">MT-A70-domain-containing protein</fullName>
    </submittedName>
</protein>
<comment type="similarity">
    <text evidence="1">Belongs to the MT-A70-like family.</text>
</comment>
<dbReference type="GO" id="GO:0032259">
    <property type="term" value="P:methylation"/>
    <property type="evidence" value="ECO:0007669"/>
    <property type="project" value="InterPro"/>
</dbReference>
<dbReference type="RefSeq" id="XP_018061122.1">
    <property type="nucleotide sequence ID" value="XM_018212597.1"/>
</dbReference>
<dbReference type="GeneID" id="28822323"/>
<dbReference type="PROSITE" id="PS00092">
    <property type="entry name" value="N6_MTASE"/>
    <property type="match status" value="1"/>
</dbReference>
<dbReference type="GO" id="GO:0003676">
    <property type="term" value="F:nucleic acid binding"/>
    <property type="evidence" value="ECO:0007669"/>
    <property type="project" value="InterPro"/>
</dbReference>
<sequence>MASCILYQNSDASISIIDIPSSIKFAQVSPTSSRRLLSSEPLTKPFPSVEPKSRKAKENLGETSLDTLFLSKHLQFVLEELKAEYHGEWCLSRAVLSQSSEISLKKRKNRDFEHESDQKNAGGPASETFCSFSTDSDETGRMPPNSTVLCGEVVATRDTFASCAPNFDLIIMDPPWPNRSARRKKSYGISYGSSEIRELLSSIPIGSHLSEDGTVGVWVTNKDAFKDMLLQPGGLFEEWGIVLAEEWIWLKTTLTGEPICPLDSAWRKPYEIMLIGKRGIAHNETVKRRVLIGVPDLHSRKPNLKALFDQRNQKRKYEALEIFARNMTAGWWGWGNEALKFQMDTHWINGEGN</sequence>
<evidence type="ECO:0000313" key="4">
    <source>
        <dbReference type="Proteomes" id="UP000070700"/>
    </source>
</evidence>
<organism evidence="3 4">
    <name type="scientific">Mollisia scopiformis</name>
    <name type="common">Conifer needle endophyte fungus</name>
    <name type="synonym">Phialocephala scopiformis</name>
    <dbReference type="NCBI Taxonomy" id="149040"/>
    <lineage>
        <taxon>Eukaryota</taxon>
        <taxon>Fungi</taxon>
        <taxon>Dikarya</taxon>
        <taxon>Ascomycota</taxon>
        <taxon>Pezizomycotina</taxon>
        <taxon>Leotiomycetes</taxon>
        <taxon>Helotiales</taxon>
        <taxon>Mollisiaceae</taxon>
        <taxon>Mollisia</taxon>
    </lineage>
</organism>
<dbReference type="AlphaFoldDB" id="A0A132B515"/>
<dbReference type="InterPro" id="IPR002052">
    <property type="entry name" value="DNA_methylase_N6_adenine_CS"/>
</dbReference>
<proteinExistence type="inferred from homology"/>
<dbReference type="OrthoDB" id="61116at2759"/>
<dbReference type="InParanoid" id="A0A132B515"/>
<evidence type="ECO:0000256" key="1">
    <source>
        <dbReference type="PROSITE-ProRule" id="PRU00489"/>
    </source>
</evidence>
<dbReference type="EMBL" id="KQ947443">
    <property type="protein sequence ID" value="KUJ06767.1"/>
    <property type="molecule type" value="Genomic_DNA"/>
</dbReference>
<dbReference type="PANTHER" id="PTHR12829">
    <property type="entry name" value="N6-ADENOSINE-METHYLTRANSFERASE"/>
    <property type="match status" value="1"/>
</dbReference>
<dbReference type="InterPro" id="IPR007757">
    <property type="entry name" value="MT-A70-like"/>
</dbReference>
<dbReference type="Proteomes" id="UP000070700">
    <property type="component" value="Unassembled WGS sequence"/>
</dbReference>
<dbReference type="PROSITE" id="PS51143">
    <property type="entry name" value="MT_A70"/>
    <property type="match status" value="1"/>
</dbReference>
<dbReference type="InterPro" id="IPR029063">
    <property type="entry name" value="SAM-dependent_MTases_sf"/>
</dbReference>
<dbReference type="SUPFAM" id="SSF53335">
    <property type="entry name" value="S-adenosyl-L-methionine-dependent methyltransferases"/>
    <property type="match status" value="1"/>
</dbReference>
<dbReference type="GO" id="GO:0005634">
    <property type="term" value="C:nucleus"/>
    <property type="evidence" value="ECO:0007669"/>
    <property type="project" value="TreeGrafter"/>
</dbReference>
<feature type="region of interest" description="Disordered" evidence="2">
    <location>
        <begin position="36"/>
        <end position="57"/>
    </location>
</feature>
<dbReference type="STRING" id="149040.A0A132B515"/>
<evidence type="ECO:0000256" key="2">
    <source>
        <dbReference type="SAM" id="MobiDB-lite"/>
    </source>
</evidence>
<keyword evidence="4" id="KW-1185">Reference proteome</keyword>
<evidence type="ECO:0000313" key="3">
    <source>
        <dbReference type="EMBL" id="KUJ06767.1"/>
    </source>
</evidence>
<name>A0A132B515_MOLSC</name>
<dbReference type="Pfam" id="PF05063">
    <property type="entry name" value="MT-A70"/>
    <property type="match status" value="1"/>
</dbReference>
<accession>A0A132B515</accession>
<dbReference type="PANTHER" id="PTHR12829:SF4">
    <property type="entry name" value="N(6)-ADENINE-SPECIFIC METHYLTRANSFERASE METTL4"/>
    <property type="match status" value="1"/>
</dbReference>
<feature type="region of interest" description="Disordered" evidence="2">
    <location>
        <begin position="106"/>
        <end position="128"/>
    </location>
</feature>
<gene>
    <name evidence="3" type="ORF">LY89DRAFT_661321</name>
</gene>
<reference evidence="3 4" key="1">
    <citation type="submission" date="2015-10" db="EMBL/GenBank/DDBJ databases">
        <title>Full genome of DAOMC 229536 Phialocephala scopiformis, a fungal endophyte of spruce producing the potent anti-insectan compound rugulosin.</title>
        <authorList>
            <consortium name="DOE Joint Genome Institute"/>
            <person name="Walker A.K."/>
            <person name="Frasz S.L."/>
            <person name="Seifert K.A."/>
            <person name="Miller J.D."/>
            <person name="Mondo S.J."/>
            <person name="Labutti K."/>
            <person name="Lipzen A."/>
            <person name="Dockter R."/>
            <person name="Kennedy M."/>
            <person name="Grigoriev I.V."/>
            <person name="Spatafora J.W."/>
        </authorList>
    </citation>
    <scope>NUCLEOTIDE SEQUENCE [LARGE SCALE GENOMIC DNA]</scope>
    <source>
        <strain evidence="3 4">CBS 120377</strain>
    </source>
</reference>
<dbReference type="KEGG" id="psco:LY89DRAFT_661321"/>
<dbReference type="GO" id="GO:0008168">
    <property type="term" value="F:methyltransferase activity"/>
    <property type="evidence" value="ECO:0007669"/>
    <property type="project" value="InterPro"/>
</dbReference>